<reference evidence="1" key="1">
    <citation type="journal article" date="2007" name="ISME J.">
        <title>Genomic plasticity in prokaryotes: the case of the square haloarchaeon.</title>
        <authorList>
            <person name="Cuadros-Orellana S."/>
            <person name="Martin-Cuadrado A.B."/>
            <person name="Legault B."/>
            <person name="D'Auria G."/>
            <person name="Zhaxybayeva O."/>
            <person name="Papke R.T."/>
            <person name="Rodriguez-Valera F."/>
        </authorList>
    </citation>
    <scope>NUCLEOTIDE SEQUENCE</scope>
</reference>
<protein>
    <submittedName>
        <fullName evidence="1">Probable transcriptional regulator</fullName>
    </submittedName>
</protein>
<sequence>MTDERFVGGLAGFNDGIMINPTIFASVTGTDLSTGEPVGVNSGNVTTTGVEQPNLLHSVYDDYTCRVTRGGAKVEQTTIPAPIRHPLDDAVEPGETIRWITSDGEDSVELIHEGYGVFKNAEPFDESAYESDTAVESAWSE</sequence>
<name>A5YT35_9EURY</name>
<proteinExistence type="predicted"/>
<dbReference type="AlphaFoldDB" id="A5YT35"/>
<evidence type="ECO:0000313" key="1">
    <source>
        <dbReference type="EMBL" id="ABQ76142.1"/>
    </source>
</evidence>
<accession>A5YT35</accession>
<organism evidence="1">
    <name type="scientific">uncultured haloarchaeon</name>
    <dbReference type="NCBI Taxonomy" id="160804"/>
    <lineage>
        <taxon>Archaea</taxon>
        <taxon>Methanobacteriati</taxon>
        <taxon>Methanobacteriota</taxon>
        <taxon>Stenosarchaea group</taxon>
        <taxon>Halobacteria</taxon>
        <taxon>Halobacteriales</taxon>
        <taxon>Halobacteriaceae</taxon>
        <taxon>environmental samples</taxon>
    </lineage>
</organism>
<dbReference type="EMBL" id="EF584001">
    <property type="protein sequence ID" value="ABQ76142.1"/>
    <property type="molecule type" value="Genomic_DNA"/>
</dbReference>